<name>A0A2P6VS44_9CHLO</name>
<keyword evidence="3" id="KW-1185">Reference proteome</keyword>
<proteinExistence type="predicted"/>
<dbReference type="AlphaFoldDB" id="A0A2P6VS44"/>
<gene>
    <name evidence="2" type="primary">g315</name>
    <name evidence="2" type="ORF">C2E20_0315</name>
</gene>
<accession>A0A2P6VS44</accession>
<evidence type="ECO:0000256" key="1">
    <source>
        <dbReference type="SAM" id="MobiDB-lite"/>
    </source>
</evidence>
<dbReference type="Proteomes" id="UP000239649">
    <property type="component" value="Unassembled WGS sequence"/>
</dbReference>
<dbReference type="EMBL" id="LHPF02000001">
    <property type="protein sequence ID" value="PSC76916.1"/>
    <property type="molecule type" value="Genomic_DNA"/>
</dbReference>
<organism evidence="2 3">
    <name type="scientific">Micractinium conductrix</name>
    <dbReference type="NCBI Taxonomy" id="554055"/>
    <lineage>
        <taxon>Eukaryota</taxon>
        <taxon>Viridiplantae</taxon>
        <taxon>Chlorophyta</taxon>
        <taxon>core chlorophytes</taxon>
        <taxon>Trebouxiophyceae</taxon>
        <taxon>Chlorellales</taxon>
        <taxon>Chlorellaceae</taxon>
        <taxon>Chlorella clade</taxon>
        <taxon>Micractinium</taxon>
    </lineage>
</organism>
<evidence type="ECO:0000313" key="2">
    <source>
        <dbReference type="EMBL" id="PSC76916.1"/>
    </source>
</evidence>
<sequence>MVIISASLAPRVLPAPPLARRPSHAQRTAPRRAASVRPVAAAAEAVAAPAAARKVSPAVLPGTPAPGEPFPFTSEQLIAKAQAVHAGDTGIQDESVLSPEFKFEFPIVKMDRAAYLKTVRGFTFKQGIPNLSSNAYGWSVDPYEPNRVWFFIRTTGTHTGPFKFGSTTFAATNVDIQGPPEVCSYTFDKEGKVTSFTGGYVADNRVGNTDGLGAAFGILAAIGVKVPRPGSLGWTVATTLNRVQQAVAKLTGNVD</sequence>
<reference evidence="2 3" key="1">
    <citation type="journal article" date="2018" name="Plant J.">
        <title>Genome sequences of Chlorella sorokiniana UTEX 1602 and Micractinium conductrix SAG 241.80: implications to maltose excretion by a green alga.</title>
        <authorList>
            <person name="Arriola M.B."/>
            <person name="Velmurugan N."/>
            <person name="Zhang Y."/>
            <person name="Plunkett M.H."/>
            <person name="Hondzo H."/>
            <person name="Barney B.M."/>
        </authorList>
    </citation>
    <scope>NUCLEOTIDE SEQUENCE [LARGE SCALE GENOMIC DNA]</scope>
    <source>
        <strain evidence="2 3">SAG 241.80</strain>
    </source>
</reference>
<feature type="region of interest" description="Disordered" evidence="1">
    <location>
        <begin position="15"/>
        <end position="34"/>
    </location>
</feature>
<dbReference type="OrthoDB" id="199820at2759"/>
<comment type="caution">
    <text evidence="2">The sequence shown here is derived from an EMBL/GenBank/DDBJ whole genome shotgun (WGS) entry which is preliminary data.</text>
</comment>
<protein>
    <submittedName>
        <fullName evidence="2">Amidase signature enzyme</fullName>
    </submittedName>
</protein>
<evidence type="ECO:0000313" key="3">
    <source>
        <dbReference type="Proteomes" id="UP000239649"/>
    </source>
</evidence>